<evidence type="ECO:0000259" key="10">
    <source>
        <dbReference type="SMART" id="SM00387"/>
    </source>
</evidence>
<keyword evidence="12" id="KW-1185">Reference proteome</keyword>
<evidence type="ECO:0000256" key="6">
    <source>
        <dbReference type="ARBA" id="ARBA00022777"/>
    </source>
</evidence>
<dbReference type="InterPro" id="IPR036890">
    <property type="entry name" value="HATPase_C_sf"/>
</dbReference>
<protein>
    <recommendedName>
        <fullName evidence="2">histidine kinase</fullName>
        <ecNumber evidence="2">2.7.13.3</ecNumber>
    </recommendedName>
</protein>
<evidence type="ECO:0000256" key="9">
    <source>
        <dbReference type="SAM" id="Phobius"/>
    </source>
</evidence>
<evidence type="ECO:0000256" key="7">
    <source>
        <dbReference type="ARBA" id="ARBA00022840"/>
    </source>
</evidence>
<evidence type="ECO:0000313" key="12">
    <source>
        <dbReference type="Proteomes" id="UP001596106"/>
    </source>
</evidence>
<dbReference type="Gene3D" id="3.30.565.10">
    <property type="entry name" value="Histidine kinase-like ATPase, C-terminal domain"/>
    <property type="match status" value="1"/>
</dbReference>
<dbReference type="EMBL" id="JBHSMA010000001">
    <property type="protein sequence ID" value="MFC5408646.1"/>
    <property type="molecule type" value="Genomic_DNA"/>
</dbReference>
<dbReference type="SUPFAM" id="SSF55874">
    <property type="entry name" value="ATPase domain of HSP90 chaperone/DNA topoisomerase II/histidine kinase"/>
    <property type="match status" value="1"/>
</dbReference>
<keyword evidence="5" id="KW-0547">Nucleotide-binding</keyword>
<comment type="catalytic activity">
    <reaction evidence="1">
        <text>ATP + protein L-histidine = ADP + protein N-phospho-L-histidine.</text>
        <dbReference type="EC" id="2.7.13.3"/>
    </reaction>
</comment>
<dbReference type="InterPro" id="IPR003594">
    <property type="entry name" value="HATPase_dom"/>
</dbReference>
<keyword evidence="3" id="KW-0597">Phosphoprotein</keyword>
<dbReference type="Pfam" id="PF07730">
    <property type="entry name" value="HisKA_3"/>
    <property type="match status" value="1"/>
</dbReference>
<name>A0ABW0I8B5_9BACT</name>
<evidence type="ECO:0000256" key="1">
    <source>
        <dbReference type="ARBA" id="ARBA00000085"/>
    </source>
</evidence>
<dbReference type="InterPro" id="IPR011712">
    <property type="entry name" value="Sig_transdc_His_kin_sub3_dim/P"/>
</dbReference>
<keyword evidence="8" id="KW-0902">Two-component regulatory system</keyword>
<evidence type="ECO:0000256" key="2">
    <source>
        <dbReference type="ARBA" id="ARBA00012438"/>
    </source>
</evidence>
<evidence type="ECO:0000256" key="8">
    <source>
        <dbReference type="ARBA" id="ARBA00023012"/>
    </source>
</evidence>
<feature type="transmembrane region" description="Helical" evidence="9">
    <location>
        <begin position="28"/>
        <end position="47"/>
    </location>
</feature>
<evidence type="ECO:0000256" key="5">
    <source>
        <dbReference type="ARBA" id="ARBA00022741"/>
    </source>
</evidence>
<dbReference type="GO" id="GO:0016301">
    <property type="term" value="F:kinase activity"/>
    <property type="evidence" value="ECO:0007669"/>
    <property type="project" value="UniProtKB-KW"/>
</dbReference>
<feature type="domain" description="Histidine kinase/HSP90-like ATPase" evidence="10">
    <location>
        <begin position="399"/>
        <end position="497"/>
    </location>
</feature>
<evidence type="ECO:0000256" key="3">
    <source>
        <dbReference type="ARBA" id="ARBA00022553"/>
    </source>
</evidence>
<keyword evidence="9" id="KW-0812">Transmembrane</keyword>
<dbReference type="Pfam" id="PF02518">
    <property type="entry name" value="HATPase_c"/>
    <property type="match status" value="1"/>
</dbReference>
<dbReference type="PANTHER" id="PTHR24421:SF10">
    <property type="entry name" value="NITRATE_NITRITE SENSOR PROTEIN NARQ"/>
    <property type="match status" value="1"/>
</dbReference>
<comment type="caution">
    <text evidence="11">The sequence shown here is derived from an EMBL/GenBank/DDBJ whole genome shotgun (WGS) entry which is preliminary data.</text>
</comment>
<dbReference type="InterPro" id="IPR050482">
    <property type="entry name" value="Sensor_HK_TwoCompSys"/>
</dbReference>
<accession>A0ABW0I8B5</accession>
<dbReference type="CDD" id="cd16917">
    <property type="entry name" value="HATPase_UhpB-NarQ-NarX-like"/>
    <property type="match status" value="1"/>
</dbReference>
<proteinExistence type="predicted"/>
<evidence type="ECO:0000313" key="11">
    <source>
        <dbReference type="EMBL" id="MFC5408646.1"/>
    </source>
</evidence>
<keyword evidence="9" id="KW-0472">Membrane</keyword>
<dbReference type="EC" id="2.7.13.3" evidence="2"/>
<dbReference type="Gene3D" id="1.20.5.1930">
    <property type="match status" value="1"/>
</dbReference>
<dbReference type="PANTHER" id="PTHR24421">
    <property type="entry name" value="NITRATE/NITRITE SENSOR PROTEIN NARX-RELATED"/>
    <property type="match status" value="1"/>
</dbReference>
<organism evidence="11 12">
    <name type="scientific">Larkinella bovis</name>
    <dbReference type="NCBI Taxonomy" id="683041"/>
    <lineage>
        <taxon>Bacteria</taxon>
        <taxon>Pseudomonadati</taxon>
        <taxon>Bacteroidota</taxon>
        <taxon>Cytophagia</taxon>
        <taxon>Cytophagales</taxon>
        <taxon>Spirosomataceae</taxon>
        <taxon>Larkinella</taxon>
    </lineage>
</organism>
<dbReference type="SMART" id="SM00387">
    <property type="entry name" value="HATPase_c"/>
    <property type="match status" value="1"/>
</dbReference>
<keyword evidence="6 11" id="KW-0418">Kinase</keyword>
<keyword evidence="9" id="KW-1133">Transmembrane helix</keyword>
<dbReference type="RefSeq" id="WP_379841728.1">
    <property type="nucleotide sequence ID" value="NZ_JBHSMA010000001.1"/>
</dbReference>
<gene>
    <name evidence="11" type="ORF">ACFPMF_04970</name>
</gene>
<keyword evidence="7" id="KW-0067">ATP-binding</keyword>
<dbReference type="Proteomes" id="UP001596106">
    <property type="component" value="Unassembled WGS sequence"/>
</dbReference>
<reference evidence="12" key="1">
    <citation type="journal article" date="2019" name="Int. J. Syst. Evol. Microbiol.">
        <title>The Global Catalogue of Microorganisms (GCM) 10K type strain sequencing project: providing services to taxonomists for standard genome sequencing and annotation.</title>
        <authorList>
            <consortium name="The Broad Institute Genomics Platform"/>
            <consortium name="The Broad Institute Genome Sequencing Center for Infectious Disease"/>
            <person name="Wu L."/>
            <person name="Ma J."/>
        </authorList>
    </citation>
    <scope>NUCLEOTIDE SEQUENCE [LARGE SCALE GENOMIC DNA]</scope>
    <source>
        <strain evidence="12">CCUG 55250</strain>
    </source>
</reference>
<evidence type="ECO:0000256" key="4">
    <source>
        <dbReference type="ARBA" id="ARBA00022679"/>
    </source>
</evidence>
<keyword evidence="4" id="KW-0808">Transferase</keyword>
<sequence>MAANKSVSEVLNVTPQNNQPSASHFNRLFLTTLVFIAVLLTVAEIFTQFQIRREAERVMVIRMASAQRHQSQRLVSKVLLLSRPSEEARFQTHLTEIKKLFAQFEKNQLHIEQGTIPGYPVMLQNSDSVKMYYRDLRPSYFGFRTSMQRIIELAEQAKTPAEFNAELDLTSLLANEGPFLDKMDEVVKQYMRETVSNVENTRWLEFVIYLFTLLALVFAGWFILRPAVNKFEGIIVQLVEAETRTATTNRKLLSLNRALKETRQQLFDATRQQYEQKMDEQKLRTSYLVAGQEEERKRLSRELHDGIGQMLTAIKLQVESFEKSLSGREKEIKSFVVLKNLIAQTIQETRNVSNNLMPTVLSDFGLVPAVKMLADTHDKESDIDIIFHTNLSNTRLDKSVEIGVYRIAQEAVSNALRHAKPHQITIDLFEKDNYLHLIVNDDGKGFRIHRSRKEDTKRPSQGIHNMHERAALINGKFKISSAPDKGTKVQVSIPFKLAHQEYEYTQVDAG</sequence>
<feature type="transmembrane region" description="Helical" evidence="9">
    <location>
        <begin position="206"/>
        <end position="224"/>
    </location>
</feature>